<organism evidence="1 2">
    <name type="scientific">Leptospira weilii str. 2006001853</name>
    <dbReference type="NCBI Taxonomy" id="1001589"/>
    <lineage>
        <taxon>Bacteria</taxon>
        <taxon>Pseudomonadati</taxon>
        <taxon>Spirochaetota</taxon>
        <taxon>Spirochaetia</taxon>
        <taxon>Leptospirales</taxon>
        <taxon>Leptospiraceae</taxon>
        <taxon>Leptospira</taxon>
    </lineage>
</organism>
<protein>
    <submittedName>
        <fullName evidence="1">Uncharacterized protein</fullName>
    </submittedName>
</protein>
<evidence type="ECO:0000313" key="1">
    <source>
        <dbReference type="EMBL" id="EKR65754.1"/>
    </source>
</evidence>
<proteinExistence type="predicted"/>
<reference evidence="1 2" key="1">
    <citation type="submission" date="2012-10" db="EMBL/GenBank/DDBJ databases">
        <authorList>
            <person name="Harkins D.M."/>
            <person name="Durkin A.S."/>
            <person name="Brinkac L.M."/>
            <person name="Haft D.H."/>
            <person name="Selengut J.D."/>
            <person name="Sanka R."/>
            <person name="DePew J."/>
            <person name="Purushe J."/>
            <person name="Whelen A.C."/>
            <person name="Vinetz J.M."/>
            <person name="Sutton G.G."/>
            <person name="Nierman W.C."/>
            <person name="Fouts D.E."/>
        </authorList>
    </citation>
    <scope>NUCLEOTIDE SEQUENCE [LARGE SCALE GENOMIC DNA]</scope>
    <source>
        <strain evidence="1 2">2006001853</strain>
    </source>
</reference>
<dbReference type="EMBL" id="AFLV02000014">
    <property type="protein sequence ID" value="EKR65754.1"/>
    <property type="molecule type" value="Genomic_DNA"/>
</dbReference>
<dbReference type="AlphaFoldDB" id="A0A828Z5T0"/>
<gene>
    <name evidence="1" type="ORF">LEP1GSC036_4695</name>
</gene>
<name>A0A828Z5T0_9LEPT</name>
<accession>A0A828Z5T0</accession>
<dbReference type="Proteomes" id="UP000001338">
    <property type="component" value="Unassembled WGS sequence"/>
</dbReference>
<evidence type="ECO:0000313" key="2">
    <source>
        <dbReference type="Proteomes" id="UP000001338"/>
    </source>
</evidence>
<sequence length="63" mass="7060">MVGIPTDLSSDPSTCGVGYGALRITFAGFGTRRKMTRSLSKFLGSKNLFQRLFTEIQRKFKIK</sequence>
<comment type="caution">
    <text evidence="1">The sequence shown here is derived from an EMBL/GenBank/DDBJ whole genome shotgun (WGS) entry which is preliminary data.</text>
</comment>